<dbReference type="SUPFAM" id="SSF52540">
    <property type="entry name" value="P-loop containing nucleoside triphosphate hydrolases"/>
    <property type="match status" value="1"/>
</dbReference>
<dbReference type="Proteomes" id="UP000434209">
    <property type="component" value="Chromosome 4"/>
</dbReference>
<dbReference type="OrthoDB" id="135105at2"/>
<evidence type="ECO:0000313" key="2">
    <source>
        <dbReference type="Proteomes" id="UP000434209"/>
    </source>
</evidence>
<dbReference type="KEGG" id="pacp:FAZ97_34690"/>
<reference evidence="1 2" key="1">
    <citation type="submission" date="2019-12" db="EMBL/GenBank/DDBJ databases">
        <title>Paraburkholderia acidiphila 7Q-K02 sp. nov and Paraburkholderia acidisoli DHF22 sp. nov., two strains isolated from forest soil.</title>
        <authorList>
            <person name="Gao Z."/>
            <person name="Qiu L."/>
        </authorList>
    </citation>
    <scope>NUCLEOTIDE SEQUENCE [LARGE SCALE GENOMIC DNA]</scope>
    <source>
        <strain evidence="1 2">7Q-K02</strain>
    </source>
</reference>
<proteinExistence type="predicted"/>
<sequence>MPVAVSVARTTIGGDLTVVFGIQAVPSHYRGRILRFIDSYLGDSDAPMPFGGRNGELAALDHWLADPKAPRNLLLTAPAARGKSALLVHWIDSLDRAAWSVVFVPISIRYETNRPDVFFGALAHALASMLDAQLPIPAGDPAQFYRDTVMEWLYAWPDKAPSCVVVLDGLDEATGWQLDTTVLPSKPRANLRIVVSAREMANTDAQDWEQRVGWTSERAKVERMRLGALGRDDVHELLRAVAIAGPANYLEDLRDELYRLSGGDPLLLQLYVSDVLEEQKQGRLTDVDSLSKATPGFAAYFGGWMRLQRSVWDASKRTFDDKLIKACLAILSVSAGPLRHDDLAGLVPGVIAGDAFIDADTLEPIQRFIVGDGAEHGYAFAHPKFGIYVREEYLQLGPWIGAAEQAFVEWGRRVVREVNDGTRAPADVPFYLLSFYFLHLKQAHATLDDWEALTRDGWRRAWDEVEDGAEGFARDVLEVLRQARTVALGAQSVAALGVLVRCTLILSSHLARGSNVPDELLAAAVRTGVLTLHTATTMARMRYEPKERAEALAGVAEHAPPDAREALFVEAIKTAARLDDPEERSAAQLKVRMRKYQSGGELSSDDLQELLKAKNLPGIQALMRAWPSLAPQDRNNVEQATFDSLAASLNSYDAKKTLRTLLSDLPESWVERIFDMIVEGKTAGYKALEAQVAPRLPEHRLRDVLYLAFPYVYFLDENKMETLYEVGRRADPQLRCDALARIESIARYETSVTMKDDFSSQAHWTADTSRVPSSASLMAVLQLAPTPARLEALIAMLPFLGAEDARIALAEIIYRIDLVPEKDPSGQPRMASIIKALLIAAPDTLADEIVKLLQSPAVDADFVEALLKRLSGQGIERAAIRYPCAPEDLIAEARWDRVTTSEVRSLVNARMNIADGATVVFLEAAASRHLPDDRAQLYGRAIRWLLDVSITGDKTEVLRVLAPVMATDDFLRVINAAGSNAVAWVRALAPSLPEPALSAALDAVSAMPAADRLTAVVALAPRFAQHTRIADELPEAIAAVAEQSKYDWDEEALAALHSMSSEQLTRVAQRAKSLETNSLALRVLVVEALTIDAIRLSELEPLLEELGALQARDRAKDPRSASIVAQSTLRLARAIRTWDCEAGAVAHKLLEIALGIERPVERAGILFALLESARLNEEASRRARREAVLSLESAQEAPPDAGDLTAVAKCVMAARRVLLPEESGALYAKLIGELDAQSVGERIKTLAELLREHPDEQIIDRTRSTVTALLLLVLPDLAQEFREDIGDLVGQAITQLAAADFTRGEDDIFNSFIAGVLALEQPVRWRFMVTMATLGAFAPRREFIEIVGRLGEFLKEIGTAAFLRQVIETVWEIERWYP</sequence>
<organism evidence="1 2">
    <name type="scientific">Paraburkholderia acidiphila</name>
    <dbReference type="NCBI Taxonomy" id="2571747"/>
    <lineage>
        <taxon>Bacteria</taxon>
        <taxon>Pseudomonadati</taxon>
        <taxon>Pseudomonadota</taxon>
        <taxon>Betaproteobacteria</taxon>
        <taxon>Burkholderiales</taxon>
        <taxon>Burkholderiaceae</taxon>
        <taxon>Paraburkholderia</taxon>
    </lineage>
</organism>
<gene>
    <name evidence="1" type="ORF">FAZ97_34690</name>
</gene>
<dbReference type="RefSeq" id="WP_158763239.1">
    <property type="nucleotide sequence ID" value="NZ_CP046912.1"/>
</dbReference>
<accession>A0A7Z2JCZ2</accession>
<dbReference type="EMBL" id="CP046912">
    <property type="protein sequence ID" value="QGZ60066.1"/>
    <property type="molecule type" value="Genomic_DNA"/>
</dbReference>
<protein>
    <recommendedName>
        <fullName evidence="3">NACHT domain-containing protein</fullName>
    </recommendedName>
</protein>
<evidence type="ECO:0008006" key="3">
    <source>
        <dbReference type="Google" id="ProtNLM"/>
    </source>
</evidence>
<name>A0A7Z2JCZ2_9BURK</name>
<keyword evidence="2" id="KW-1185">Reference proteome</keyword>
<evidence type="ECO:0000313" key="1">
    <source>
        <dbReference type="EMBL" id="QGZ60066.1"/>
    </source>
</evidence>
<dbReference type="InterPro" id="IPR027417">
    <property type="entry name" value="P-loop_NTPase"/>
</dbReference>